<dbReference type="AlphaFoldDB" id="A0A0B0N3B1"/>
<protein>
    <submittedName>
        <fullName evidence="2">Uncharacterized protein</fullName>
    </submittedName>
</protein>
<evidence type="ECO:0000313" key="3">
    <source>
        <dbReference type="Proteomes" id="UP000032142"/>
    </source>
</evidence>
<sequence>MGYLVLGLALQLVFVKWTLFILGFFILELIWFVWGSFFVLLVQAKIGHYKLDCL</sequence>
<reference evidence="3" key="1">
    <citation type="submission" date="2014-09" db="EMBL/GenBank/DDBJ databases">
        <authorList>
            <person name="Mudge J."/>
            <person name="Ramaraj T."/>
            <person name="Lindquist I.E."/>
            <person name="Bharti A.K."/>
            <person name="Sundararajan A."/>
            <person name="Cameron C.T."/>
            <person name="Woodward J.E."/>
            <person name="May G.D."/>
            <person name="Brubaker C."/>
            <person name="Broadhvest J."/>
            <person name="Wilkins T.A."/>
        </authorList>
    </citation>
    <scope>NUCLEOTIDE SEQUENCE</scope>
    <source>
        <strain evidence="3">cv. AKA8401</strain>
    </source>
</reference>
<comment type="caution">
    <text evidence="2">The sequence shown here is derived from an EMBL/GenBank/DDBJ whole genome shotgun (WGS) entry which is preliminary data.</text>
</comment>
<organism evidence="2 3">
    <name type="scientific">Gossypium arboreum</name>
    <name type="common">Tree cotton</name>
    <name type="synonym">Gossypium nanking</name>
    <dbReference type="NCBI Taxonomy" id="29729"/>
    <lineage>
        <taxon>Eukaryota</taxon>
        <taxon>Viridiplantae</taxon>
        <taxon>Streptophyta</taxon>
        <taxon>Embryophyta</taxon>
        <taxon>Tracheophyta</taxon>
        <taxon>Spermatophyta</taxon>
        <taxon>Magnoliopsida</taxon>
        <taxon>eudicotyledons</taxon>
        <taxon>Gunneridae</taxon>
        <taxon>Pentapetalae</taxon>
        <taxon>rosids</taxon>
        <taxon>malvids</taxon>
        <taxon>Malvales</taxon>
        <taxon>Malvaceae</taxon>
        <taxon>Malvoideae</taxon>
        <taxon>Gossypium</taxon>
    </lineage>
</organism>
<dbReference type="Proteomes" id="UP000032142">
    <property type="component" value="Unassembled WGS sequence"/>
</dbReference>
<gene>
    <name evidence="2" type="ORF">F383_33188</name>
</gene>
<evidence type="ECO:0000256" key="1">
    <source>
        <dbReference type="SAM" id="Phobius"/>
    </source>
</evidence>
<accession>A0A0B0N3B1</accession>
<keyword evidence="1" id="KW-0472">Membrane</keyword>
<keyword evidence="1" id="KW-0812">Transmembrane</keyword>
<keyword evidence="1" id="KW-1133">Transmembrane helix</keyword>
<dbReference type="EMBL" id="JRRC01468386">
    <property type="protein sequence ID" value="KHG07142.1"/>
    <property type="molecule type" value="Genomic_DNA"/>
</dbReference>
<evidence type="ECO:0000313" key="2">
    <source>
        <dbReference type="EMBL" id="KHG07142.1"/>
    </source>
</evidence>
<proteinExistence type="predicted"/>
<feature type="transmembrane region" description="Helical" evidence="1">
    <location>
        <begin position="20"/>
        <end position="42"/>
    </location>
</feature>
<keyword evidence="3" id="KW-1185">Reference proteome</keyword>
<name>A0A0B0N3B1_GOSAR</name>